<evidence type="ECO:0000256" key="8">
    <source>
        <dbReference type="ARBA" id="ARBA00022741"/>
    </source>
</evidence>
<evidence type="ECO:0000256" key="3">
    <source>
        <dbReference type="ARBA" id="ARBA00011245"/>
    </source>
</evidence>
<gene>
    <name evidence="16" type="ORF">M6B22_19900</name>
</gene>
<keyword evidence="7" id="KW-0808">Transferase</keyword>
<protein>
    <recommendedName>
        <fullName evidence="5">Maltokinase</fullName>
        <ecNumber evidence="4">2.7.1.175</ecNumber>
    </recommendedName>
    <alternativeName>
        <fullName evidence="13">Maltose-1-phosphate synthase</fullName>
    </alternativeName>
</protein>
<dbReference type="InterPro" id="IPR011009">
    <property type="entry name" value="Kinase-like_dom_sf"/>
</dbReference>
<keyword evidence="9" id="KW-0418">Kinase</keyword>
<sequence length="461" mass="51097">MSASSEQLRPLVQGWLPTQRWFAGKGRAGTVDVVPLAVLVAASPEVTIWTARVTYDDGSIEVYQLPLVERDARDEGLDHVLVGAYEDGDGLRWIYDALHDKDVTAAWLVNIRDEVRTDRLRFTNHADAADIPVDEPSLVLTAEQSNTSLMYADKAILKVFRRLQPGVNPDIEIHAALSARGARHVARLLGSVAAEVDGEHFELAMLQEFMTTATDGWELAKKSVLDLMAEGDLHAEEAGGDFAGEAERLGAAVAEVHADLAVAFATATATPEEVRDRADTMHARLEYALSVVPELQDVAPGLHALFNAFAELRDPLPVQRIHGDLHLGQVLRTVHRWVIIDFEGEPMAELSARRRPDSTLRDIAGMLRSFEYAGHHRLIETGYVPQLAYRANEWAERNRDAFCTGYAESAQHDPREQSVALRAFEADKAVYEAVYESRHRPAWLPIPLASLSRLAETEVVR</sequence>
<name>A0ABY7K0W8_9ACTN</name>
<evidence type="ECO:0000256" key="13">
    <source>
        <dbReference type="ARBA" id="ARBA00031251"/>
    </source>
</evidence>
<dbReference type="EC" id="2.7.1.175" evidence="4"/>
<evidence type="ECO:0000256" key="6">
    <source>
        <dbReference type="ARBA" id="ARBA00022600"/>
    </source>
</evidence>
<keyword evidence="6" id="KW-0321">Glycogen metabolism</keyword>
<evidence type="ECO:0000313" key="16">
    <source>
        <dbReference type="EMBL" id="WAX56766.1"/>
    </source>
</evidence>
<comment type="subunit">
    <text evidence="3">Monomer.</text>
</comment>
<evidence type="ECO:0000256" key="9">
    <source>
        <dbReference type="ARBA" id="ARBA00022777"/>
    </source>
</evidence>
<evidence type="ECO:0000259" key="15">
    <source>
        <dbReference type="Pfam" id="PF18085"/>
    </source>
</evidence>
<dbReference type="Proteomes" id="UP001164693">
    <property type="component" value="Chromosome"/>
</dbReference>
<evidence type="ECO:0000256" key="12">
    <source>
        <dbReference type="ARBA" id="ARBA00023277"/>
    </source>
</evidence>
<evidence type="ECO:0000256" key="5">
    <source>
        <dbReference type="ARBA" id="ARBA00013882"/>
    </source>
</evidence>
<feature type="domain" description="Maltokinase N-terminal cap" evidence="15">
    <location>
        <begin position="15"/>
        <end position="100"/>
    </location>
</feature>
<dbReference type="SUPFAM" id="SSF56112">
    <property type="entry name" value="Protein kinase-like (PK-like)"/>
    <property type="match status" value="1"/>
</dbReference>
<evidence type="ECO:0000256" key="14">
    <source>
        <dbReference type="ARBA" id="ARBA00049067"/>
    </source>
</evidence>
<evidence type="ECO:0000256" key="2">
    <source>
        <dbReference type="ARBA" id="ARBA00006219"/>
    </source>
</evidence>
<keyword evidence="8" id="KW-0547">Nucleotide-binding</keyword>
<comment type="catalytic activity">
    <reaction evidence="14">
        <text>D-maltose + ATP = alpha-maltose 1-phosphate + ADP + H(+)</text>
        <dbReference type="Rhea" id="RHEA:31915"/>
        <dbReference type="ChEBI" id="CHEBI:15378"/>
        <dbReference type="ChEBI" id="CHEBI:17306"/>
        <dbReference type="ChEBI" id="CHEBI:30616"/>
        <dbReference type="ChEBI" id="CHEBI:63576"/>
        <dbReference type="ChEBI" id="CHEBI:456216"/>
        <dbReference type="EC" id="2.7.1.175"/>
    </reaction>
</comment>
<evidence type="ECO:0000256" key="4">
    <source>
        <dbReference type="ARBA" id="ARBA00011962"/>
    </source>
</evidence>
<comment type="similarity">
    <text evidence="2">Belongs to the aminoglycoside phosphotransferase family.</text>
</comment>
<evidence type="ECO:0000256" key="7">
    <source>
        <dbReference type="ARBA" id="ARBA00022679"/>
    </source>
</evidence>
<keyword evidence="10" id="KW-0067">ATP-binding</keyword>
<dbReference type="Pfam" id="PF18085">
    <property type="entry name" value="Mak_N_cap"/>
    <property type="match status" value="1"/>
</dbReference>
<dbReference type="Gene3D" id="3.90.1200.10">
    <property type="match status" value="1"/>
</dbReference>
<evidence type="ECO:0000256" key="1">
    <source>
        <dbReference type="ARBA" id="ARBA00004964"/>
    </source>
</evidence>
<keyword evidence="12" id="KW-0119">Carbohydrate metabolism</keyword>
<dbReference type="RefSeq" id="WP_269443300.1">
    <property type="nucleotide sequence ID" value="NZ_CP097463.1"/>
</dbReference>
<dbReference type="InterPro" id="IPR040999">
    <property type="entry name" value="Mak_N_cap"/>
</dbReference>
<evidence type="ECO:0000256" key="11">
    <source>
        <dbReference type="ARBA" id="ARBA00023056"/>
    </source>
</evidence>
<evidence type="ECO:0000313" key="17">
    <source>
        <dbReference type="Proteomes" id="UP001164693"/>
    </source>
</evidence>
<evidence type="ECO:0000256" key="10">
    <source>
        <dbReference type="ARBA" id="ARBA00022840"/>
    </source>
</evidence>
<keyword evidence="17" id="KW-1185">Reference proteome</keyword>
<reference evidence="16" key="1">
    <citation type="submission" date="2022-05" db="EMBL/GenBank/DDBJ databases">
        <title>Jatrophihabitans sp. SB3-54 whole genome sequence.</title>
        <authorList>
            <person name="Suh M.K."/>
            <person name="Eom M.K."/>
            <person name="Kim J.S."/>
            <person name="Kim H.S."/>
            <person name="Do H.E."/>
            <person name="Shin Y.K."/>
            <person name="Lee J.-S."/>
        </authorList>
    </citation>
    <scope>NUCLEOTIDE SEQUENCE</scope>
    <source>
        <strain evidence="16">SB3-54</strain>
    </source>
</reference>
<organism evidence="16 17">
    <name type="scientific">Jatrophihabitans cynanchi</name>
    <dbReference type="NCBI Taxonomy" id="2944128"/>
    <lineage>
        <taxon>Bacteria</taxon>
        <taxon>Bacillati</taxon>
        <taxon>Actinomycetota</taxon>
        <taxon>Actinomycetes</taxon>
        <taxon>Jatrophihabitantales</taxon>
        <taxon>Jatrophihabitantaceae</taxon>
        <taxon>Jatrophihabitans</taxon>
    </lineage>
</organism>
<proteinExistence type="inferred from homology"/>
<dbReference type="EMBL" id="CP097463">
    <property type="protein sequence ID" value="WAX56766.1"/>
    <property type="molecule type" value="Genomic_DNA"/>
</dbReference>
<comment type="pathway">
    <text evidence="1">Glycan biosynthesis; glycogen biosynthesis.</text>
</comment>
<accession>A0ABY7K0W8</accession>
<keyword evidence="11" id="KW-0320">Glycogen biosynthesis</keyword>